<evidence type="ECO:0000256" key="1">
    <source>
        <dbReference type="SAM" id="Phobius"/>
    </source>
</evidence>
<proteinExistence type="predicted"/>
<name>A0A5Q2FEJ1_9ACTN</name>
<feature type="transmembrane region" description="Helical" evidence="1">
    <location>
        <begin position="12"/>
        <end position="32"/>
    </location>
</feature>
<feature type="domain" description="DUF58" evidence="2">
    <location>
        <begin position="205"/>
        <end position="356"/>
    </location>
</feature>
<evidence type="ECO:0000313" key="3">
    <source>
        <dbReference type="EMBL" id="QGF24227.1"/>
    </source>
</evidence>
<evidence type="ECO:0000259" key="2">
    <source>
        <dbReference type="Pfam" id="PF01882"/>
    </source>
</evidence>
<protein>
    <submittedName>
        <fullName evidence="3">DUF58 domain-containing protein</fullName>
    </submittedName>
</protein>
<keyword evidence="1" id="KW-0472">Membrane</keyword>
<keyword evidence="1" id="KW-1133">Transmembrane helix</keyword>
<dbReference type="PANTHER" id="PTHR34351:SF1">
    <property type="entry name" value="SLR1927 PROTEIN"/>
    <property type="match status" value="1"/>
</dbReference>
<dbReference type="AlphaFoldDB" id="A0A5Q2FEJ1"/>
<dbReference type="Proteomes" id="UP000386847">
    <property type="component" value="Chromosome"/>
</dbReference>
<dbReference type="InterPro" id="IPR002881">
    <property type="entry name" value="DUF58"/>
</dbReference>
<sequence length="429" mass="46598">MRIPLRNPWALMTLRGKVTFVIGAVLAALSVLLGQRDALLVGLLLLLVPLGAAVFVDRTRLKLSCERKVSPGRAAIGEEMTGTLALDRHGKLPVGVLRFEDRIPAALGPRPRFTLQNLAAEWHREVSYTLTGSQRGRFQTGPLLVRVSDPFGMAALDRQFNATSEVMVTPRIVPLDSMGNAGGTGSTGEARPQRLGLSGQDDILVRSYVRGDDVRRIHWRSTARHGELMVRQEEQAWDPSATVVLDSRGVAHRGSGPESSFEWAVSLTASLAVHFLKEGYAITLFGADGPLTDPHLGDLGKATSRREAITQLTDVTLSDSTDLRRAAEATLRGVGSQMTIAVLGQLSSADAAHLVEMNRNQAYAMAWVLDVEGWASGNGHPERAGRPTPEDHELAENVLRDAGWRVVRVTSGMTVDDAWARMSRMGEQL</sequence>
<dbReference type="KEGG" id="rain:Rai3103_11720"/>
<dbReference type="Pfam" id="PF01882">
    <property type="entry name" value="DUF58"/>
    <property type="match status" value="1"/>
</dbReference>
<keyword evidence="1" id="KW-0812">Transmembrane</keyword>
<keyword evidence="4" id="KW-1185">Reference proteome</keyword>
<accession>A0A5Q2FEJ1</accession>
<dbReference type="PANTHER" id="PTHR34351">
    <property type="entry name" value="SLR1927 PROTEIN-RELATED"/>
    <property type="match status" value="1"/>
</dbReference>
<gene>
    <name evidence="3" type="ORF">Rai3103_11720</name>
</gene>
<reference evidence="3 4" key="1">
    <citation type="submission" date="2019-10" db="EMBL/GenBank/DDBJ databases">
        <title>Genomic analysis of Raineyella sp. CBA3103.</title>
        <authorList>
            <person name="Roh S.W."/>
        </authorList>
    </citation>
    <scope>NUCLEOTIDE SEQUENCE [LARGE SCALE GENOMIC DNA]</scope>
    <source>
        <strain evidence="3 4">CBA3103</strain>
    </source>
</reference>
<evidence type="ECO:0000313" key="4">
    <source>
        <dbReference type="Proteomes" id="UP000386847"/>
    </source>
</evidence>
<organism evidence="3 4">
    <name type="scientific">Raineyella fluvialis</name>
    <dbReference type="NCBI Taxonomy" id="2662261"/>
    <lineage>
        <taxon>Bacteria</taxon>
        <taxon>Bacillati</taxon>
        <taxon>Actinomycetota</taxon>
        <taxon>Actinomycetes</taxon>
        <taxon>Propionibacteriales</taxon>
        <taxon>Propionibacteriaceae</taxon>
        <taxon>Raineyella</taxon>
    </lineage>
</organism>
<feature type="transmembrane region" description="Helical" evidence="1">
    <location>
        <begin position="38"/>
        <end position="56"/>
    </location>
</feature>
<dbReference type="EMBL" id="CP045725">
    <property type="protein sequence ID" value="QGF24227.1"/>
    <property type="molecule type" value="Genomic_DNA"/>
</dbReference>
<dbReference type="RefSeq" id="WP_153572756.1">
    <property type="nucleotide sequence ID" value="NZ_CP045725.1"/>
</dbReference>